<organism evidence="1 2">
    <name type="scientific">Corynebacterium lizhenjunii</name>
    <dbReference type="NCBI Taxonomy" id="2709394"/>
    <lineage>
        <taxon>Bacteria</taxon>
        <taxon>Bacillati</taxon>
        <taxon>Actinomycetota</taxon>
        <taxon>Actinomycetes</taxon>
        <taxon>Mycobacteriales</taxon>
        <taxon>Corynebacteriaceae</taxon>
        <taxon>Corynebacterium</taxon>
    </lineage>
</organism>
<dbReference type="EMBL" id="CP064954">
    <property type="protein sequence ID" value="QPK79175.1"/>
    <property type="molecule type" value="Genomic_DNA"/>
</dbReference>
<gene>
    <name evidence="1" type="ORF">G7Y31_00060</name>
</gene>
<evidence type="ECO:0000313" key="1">
    <source>
        <dbReference type="EMBL" id="QPK79175.1"/>
    </source>
</evidence>
<accession>A0A7T0KE84</accession>
<dbReference type="RefSeq" id="WP_165009285.1">
    <property type="nucleotide sequence ID" value="NZ_CP064954.1"/>
</dbReference>
<dbReference type="KEGG" id="cliz:G7Y31_00060"/>
<keyword evidence="2" id="KW-1185">Reference proteome</keyword>
<protein>
    <submittedName>
        <fullName evidence="1">Cell filamentation protein Fic</fullName>
    </submittedName>
</protein>
<reference evidence="1 2" key="1">
    <citation type="submission" date="2020-11" db="EMBL/GenBank/DDBJ databases">
        <title>Corynebacterium sp. ZJ-599.</title>
        <authorList>
            <person name="Zhou J."/>
        </authorList>
    </citation>
    <scope>NUCLEOTIDE SEQUENCE [LARGE SCALE GENOMIC DNA]</scope>
    <source>
        <strain evidence="1 2">ZJ-599</strain>
    </source>
</reference>
<name>A0A7T0KE84_9CORY</name>
<dbReference type="Proteomes" id="UP000594681">
    <property type="component" value="Chromosome"/>
</dbReference>
<sequence length="86" mass="9228">MTAEQLLLLAHEFCITHRTTVNNYAALVAGASASTARIEGIAIHANAQEAALALEECLRAFPALSGRNQEFAAFCAEVFLHVAQTR</sequence>
<dbReference type="AlphaFoldDB" id="A0A7T0KE84"/>
<proteinExistence type="predicted"/>
<evidence type="ECO:0000313" key="2">
    <source>
        <dbReference type="Proteomes" id="UP000594681"/>
    </source>
</evidence>